<name>A0ABT2URK4_9BACL</name>
<evidence type="ECO:0000313" key="6">
    <source>
        <dbReference type="Proteomes" id="UP001652445"/>
    </source>
</evidence>
<dbReference type="Gene3D" id="2.60.40.680">
    <property type="match status" value="1"/>
</dbReference>
<dbReference type="SMART" id="SM00635">
    <property type="entry name" value="BID_2"/>
    <property type="match status" value="4"/>
</dbReference>
<dbReference type="SMART" id="SM00060">
    <property type="entry name" value="FN3"/>
    <property type="match status" value="1"/>
</dbReference>
<feature type="compositionally biased region" description="Basic and acidic residues" evidence="1">
    <location>
        <begin position="824"/>
        <end position="835"/>
    </location>
</feature>
<keyword evidence="2" id="KW-0732">Signal</keyword>
<dbReference type="CDD" id="cd08547">
    <property type="entry name" value="Type_II_cohesin"/>
    <property type="match status" value="1"/>
</dbReference>
<proteinExistence type="predicted"/>
<dbReference type="Pfam" id="PF00395">
    <property type="entry name" value="SLH"/>
    <property type="match status" value="3"/>
</dbReference>
<dbReference type="CDD" id="cd00063">
    <property type="entry name" value="FN3"/>
    <property type="match status" value="1"/>
</dbReference>
<dbReference type="InterPro" id="IPR001119">
    <property type="entry name" value="SLH_dom"/>
</dbReference>
<dbReference type="InterPro" id="IPR051465">
    <property type="entry name" value="Cell_Envelope_Struct_Comp"/>
</dbReference>
<dbReference type="SUPFAM" id="SSF49265">
    <property type="entry name" value="Fibronectin type III"/>
    <property type="match status" value="1"/>
</dbReference>
<organism evidence="5 6">
    <name type="scientific">Paenibacillus baimaensis</name>
    <dbReference type="NCBI Taxonomy" id="2982185"/>
    <lineage>
        <taxon>Bacteria</taxon>
        <taxon>Bacillati</taxon>
        <taxon>Bacillota</taxon>
        <taxon>Bacilli</taxon>
        <taxon>Bacillales</taxon>
        <taxon>Paenibacillaceae</taxon>
        <taxon>Paenibacillus</taxon>
    </lineage>
</organism>
<dbReference type="InterPro" id="IPR003961">
    <property type="entry name" value="FN3_dom"/>
</dbReference>
<dbReference type="Gene3D" id="2.60.40.1080">
    <property type="match status" value="4"/>
</dbReference>
<sequence length="1206" mass="125833">MGNKIIQCFRAAAAILAVGLLLLSVSGLVSTVAAAASVTVDESFDNYPTAALSGSNWTISAASGSIMVVEDPSNPSDKSVKITKTNTSGTVNTDRKNLAQYGQFVVDYRVKSDEIAGSKSAPYVFGSTSGTNLVSVLFDAGFIKAYNSATNTKLQSFTPGTWYRIQLILDTSTNKYDMYIDGKLKADQFAFRNNAAESTLLRFALGTDQTGTIYFDDLKVAQLPASISMGDDYQLAIGHTHASTVTAIYPDATKGNVTKASWYDSSNPSVAQVDAAGVVMAGSMGTTTITAHYAGRATTTTVQVTDGIVLNSLQLDSTAYSLTQGSEHATVVTAVYSNGTRNVTANTAYTSGNPSIASVSQSGLVTGKSAGSTVISATYGGKIASVAVTVTPILTELLLDSAAYDLQAGSVHQTVVTAVYSNQTTADATMLATYTSSDASVASVDRIGNVAGIRAGHTVITATYGGQSKAAHVSVSSIRLDSDVYELQPDATHLTSVLQLSADGVESPVTSFSSFSSSNSAVAQVDITGQVTGRSEGTAVITAVYGESRAIANVTVRSTGASSQFTVPSVGKDTIQVHLWAQGIDNVYAAQSDIDFDPAILQLQQVVSGLFSGTPEMLDSHNTIYSNNGILTGFQSLALQGGHLSYGATQAGAGTGGTKPYVTLFFKVLNPSQNTSLQVNNVAVTSASGNTITKAVLPGINVTFDEAPIIPPDTSAPSDPTVSVTGRTPNSIALSWTAATDNVGVTGYDVYNGNDKLVSLTANANLGYTVTGLHPNTTYILIVKARDAAGNMSKGASISAKTSGGNQSASNSGGGAAAGVDASMNKEADKSEDKQIVQASDLGTIRDGKLTIRMNGGANELLIPADALSLLGESWLEIQKGAATIRFPSIVIQSLTGLLSKETLQGAQISFKLSVAGEKDTEALLATALGSTEALIKAAAPVLQLDLSIISKDGTVKKLALFDKPVEVSLPYEGGSDLNEQLLGVYHLNEQTGQWEYIGGYIDTAAKQINVQLAHFSKYTVLEYNKSYSDVPSSHWAANAIQVLSARHIVNGINDINFAPQAFTTRAEFTTLLVRTLGLKASGHAPFQDVSPADWYAEAVTAAYESKLIGGRTEKSFAPQDQISREEMAAMLVRAYEGSGVTKPSTVDVSLSDLNSASGWALGSVQAAASIGLMKGRGDNQFQPNQLANRAETAQAVYNLQHLLSR</sequence>
<feature type="domain" description="SLH" evidence="4">
    <location>
        <begin position="1024"/>
        <end position="1087"/>
    </location>
</feature>
<evidence type="ECO:0000313" key="5">
    <source>
        <dbReference type="EMBL" id="MCU6797296.1"/>
    </source>
</evidence>
<dbReference type="InterPro" id="IPR003343">
    <property type="entry name" value="Big_2"/>
</dbReference>
<feature type="domain" description="SLH" evidence="4">
    <location>
        <begin position="1148"/>
        <end position="1206"/>
    </location>
</feature>
<evidence type="ECO:0000256" key="1">
    <source>
        <dbReference type="SAM" id="MobiDB-lite"/>
    </source>
</evidence>
<dbReference type="Gene3D" id="2.60.120.200">
    <property type="match status" value="1"/>
</dbReference>
<dbReference type="InterPro" id="IPR008965">
    <property type="entry name" value="CBM2/CBM3_carb-bd_dom_sf"/>
</dbReference>
<keyword evidence="6" id="KW-1185">Reference proteome</keyword>
<feature type="domain" description="SLH" evidence="4">
    <location>
        <begin position="1088"/>
        <end position="1146"/>
    </location>
</feature>
<comment type="caution">
    <text evidence="5">The sequence shown here is derived from an EMBL/GenBank/DDBJ whole genome shotgun (WGS) entry which is preliminary data.</text>
</comment>
<dbReference type="InterPro" id="IPR008964">
    <property type="entry name" value="Invasin/intimin_cell_adhesion"/>
</dbReference>
<reference evidence="5 6" key="1">
    <citation type="submission" date="2022-09" db="EMBL/GenBank/DDBJ databases">
        <authorList>
            <person name="Han X.L."/>
            <person name="Wang Q."/>
            <person name="Lu T."/>
        </authorList>
    </citation>
    <scope>NUCLEOTIDE SEQUENCE [LARGE SCALE GENOMIC DNA]</scope>
    <source>
        <strain evidence="5 6">WQ 127069</strain>
    </source>
</reference>
<dbReference type="InterPro" id="IPR013783">
    <property type="entry name" value="Ig-like_fold"/>
</dbReference>
<gene>
    <name evidence="5" type="ORF">OB236_34725</name>
</gene>
<dbReference type="InterPro" id="IPR013320">
    <property type="entry name" value="ConA-like_dom_sf"/>
</dbReference>
<dbReference type="PROSITE" id="PS51272">
    <property type="entry name" value="SLH"/>
    <property type="match status" value="3"/>
</dbReference>
<dbReference type="SUPFAM" id="SSF49384">
    <property type="entry name" value="Carbohydrate-binding domain"/>
    <property type="match status" value="1"/>
</dbReference>
<feature type="signal peptide" evidence="2">
    <location>
        <begin position="1"/>
        <end position="35"/>
    </location>
</feature>
<feature type="region of interest" description="Disordered" evidence="1">
    <location>
        <begin position="795"/>
        <end position="837"/>
    </location>
</feature>
<dbReference type="Gene3D" id="2.60.40.10">
    <property type="entry name" value="Immunoglobulins"/>
    <property type="match status" value="1"/>
</dbReference>
<evidence type="ECO:0000259" key="4">
    <source>
        <dbReference type="PROSITE" id="PS51272"/>
    </source>
</evidence>
<accession>A0ABT2URK4</accession>
<dbReference type="EMBL" id="JAOQIO010000116">
    <property type="protein sequence ID" value="MCU6797296.1"/>
    <property type="molecule type" value="Genomic_DNA"/>
</dbReference>
<dbReference type="SUPFAM" id="SSF49899">
    <property type="entry name" value="Concanavalin A-like lectins/glucanases"/>
    <property type="match status" value="1"/>
</dbReference>
<dbReference type="RefSeq" id="WP_262688105.1">
    <property type="nucleotide sequence ID" value="NZ_JAOQIO010000116.1"/>
</dbReference>
<dbReference type="SUPFAM" id="SSF49373">
    <property type="entry name" value="Invasin/intimin cell-adhesion fragments"/>
    <property type="match status" value="4"/>
</dbReference>
<evidence type="ECO:0000259" key="3">
    <source>
        <dbReference type="PROSITE" id="PS50853"/>
    </source>
</evidence>
<feature type="domain" description="Fibronectin type-III" evidence="3">
    <location>
        <begin position="716"/>
        <end position="805"/>
    </location>
</feature>
<feature type="chain" id="PRO_5045878521" evidence="2">
    <location>
        <begin position="36"/>
        <end position="1206"/>
    </location>
</feature>
<dbReference type="PANTHER" id="PTHR43308:SF5">
    <property type="entry name" value="S-LAYER PROTEIN _ PEPTIDOGLYCAN ENDO-BETA-N-ACETYLGLUCOSAMINIDASE"/>
    <property type="match status" value="1"/>
</dbReference>
<dbReference type="Pfam" id="PF00041">
    <property type="entry name" value="fn3"/>
    <property type="match status" value="1"/>
</dbReference>
<dbReference type="InterPro" id="IPR036116">
    <property type="entry name" value="FN3_sf"/>
</dbReference>
<evidence type="ECO:0000256" key="2">
    <source>
        <dbReference type="SAM" id="SignalP"/>
    </source>
</evidence>
<dbReference type="PROSITE" id="PS50853">
    <property type="entry name" value="FN3"/>
    <property type="match status" value="1"/>
</dbReference>
<dbReference type="PANTHER" id="PTHR43308">
    <property type="entry name" value="OUTER MEMBRANE PROTEIN ALPHA-RELATED"/>
    <property type="match status" value="1"/>
</dbReference>
<dbReference type="Pfam" id="PF02368">
    <property type="entry name" value="Big_2"/>
    <property type="match status" value="3"/>
</dbReference>
<protein>
    <submittedName>
        <fullName evidence="5">S-layer homology domain-containing protein</fullName>
    </submittedName>
</protein>
<dbReference type="Proteomes" id="UP001652445">
    <property type="component" value="Unassembled WGS sequence"/>
</dbReference>